<keyword evidence="2 8" id="KW-0813">Transport</keyword>
<accession>A0A1G1WF91</accession>
<dbReference type="InterPro" id="IPR001080">
    <property type="entry name" value="3Fe4S_ferredoxin"/>
</dbReference>
<evidence type="ECO:0000256" key="4">
    <source>
        <dbReference type="ARBA" id="ARBA00022723"/>
    </source>
</evidence>
<dbReference type="Gene3D" id="3.30.70.20">
    <property type="match status" value="1"/>
</dbReference>
<dbReference type="PANTHER" id="PTHR39163">
    <property type="entry name" value="FERREDOXIN"/>
    <property type="match status" value="1"/>
</dbReference>
<evidence type="ECO:0000256" key="2">
    <source>
        <dbReference type="ARBA" id="ARBA00022448"/>
    </source>
</evidence>
<dbReference type="SUPFAM" id="SSF54862">
    <property type="entry name" value="4Fe-4S ferredoxins"/>
    <property type="match status" value="1"/>
</dbReference>
<gene>
    <name evidence="9" type="ORF">A2Z11_02440</name>
</gene>
<dbReference type="GO" id="GO:0009055">
    <property type="term" value="F:electron transfer activity"/>
    <property type="evidence" value="ECO:0007669"/>
    <property type="project" value="UniProtKB-UniRule"/>
</dbReference>
<dbReference type="PRINTS" id="PR00352">
    <property type="entry name" value="3FE4SFRDOXIN"/>
</dbReference>
<protein>
    <recommendedName>
        <fullName evidence="8">Ferredoxin</fullName>
    </recommendedName>
</protein>
<dbReference type="Pfam" id="PF13370">
    <property type="entry name" value="Fer4_13"/>
    <property type="match status" value="1"/>
</dbReference>
<evidence type="ECO:0000256" key="8">
    <source>
        <dbReference type="RuleBase" id="RU368020"/>
    </source>
</evidence>
<evidence type="ECO:0000256" key="7">
    <source>
        <dbReference type="ARBA" id="ARBA00023014"/>
    </source>
</evidence>
<dbReference type="EMBL" id="MHCS01000026">
    <property type="protein sequence ID" value="OGY26291.1"/>
    <property type="molecule type" value="Genomic_DNA"/>
</dbReference>
<keyword evidence="4 8" id="KW-0479">Metal-binding</keyword>
<dbReference type="GO" id="GO:0005506">
    <property type="term" value="F:iron ion binding"/>
    <property type="evidence" value="ECO:0007669"/>
    <property type="project" value="UniProtKB-UniRule"/>
</dbReference>
<keyword evidence="5 8" id="KW-0249">Electron transport</keyword>
<comment type="caution">
    <text evidence="9">The sequence shown here is derived from an EMBL/GenBank/DDBJ whole genome shotgun (WGS) entry which is preliminary data.</text>
</comment>
<name>A0A1G1WF91_9BACT</name>
<keyword evidence="7 8" id="KW-0411">Iron-sulfur</keyword>
<proteinExistence type="predicted"/>
<dbReference type="Proteomes" id="UP000176389">
    <property type="component" value="Unassembled WGS sequence"/>
</dbReference>
<dbReference type="GO" id="GO:0051539">
    <property type="term" value="F:4 iron, 4 sulfur cluster binding"/>
    <property type="evidence" value="ECO:0007669"/>
    <property type="project" value="UniProtKB-KW"/>
</dbReference>
<dbReference type="AlphaFoldDB" id="A0A1G1WF91"/>
<keyword evidence="6 8" id="KW-0408">Iron</keyword>
<reference evidence="9 10" key="1">
    <citation type="journal article" date="2016" name="Nat. Commun.">
        <title>Thousands of microbial genomes shed light on interconnected biogeochemical processes in an aquifer system.</title>
        <authorList>
            <person name="Anantharaman K."/>
            <person name="Brown C.T."/>
            <person name="Hug L.A."/>
            <person name="Sharon I."/>
            <person name="Castelle C.J."/>
            <person name="Probst A.J."/>
            <person name="Thomas B.C."/>
            <person name="Singh A."/>
            <person name="Wilkins M.J."/>
            <person name="Karaoz U."/>
            <person name="Brodie E.L."/>
            <person name="Williams K.H."/>
            <person name="Hubbard S.S."/>
            <person name="Banfield J.F."/>
        </authorList>
    </citation>
    <scope>NUCLEOTIDE SEQUENCE [LARGE SCALE GENOMIC DNA]</scope>
</reference>
<organism evidence="9 10">
    <name type="scientific">Candidatus Woykebacteria bacterium RBG_16_43_9</name>
    <dbReference type="NCBI Taxonomy" id="1802596"/>
    <lineage>
        <taxon>Bacteria</taxon>
        <taxon>Candidatus Woykeibacteriota</taxon>
    </lineage>
</organism>
<dbReference type="STRING" id="1802596.A2Z11_02440"/>
<evidence type="ECO:0000256" key="6">
    <source>
        <dbReference type="ARBA" id="ARBA00023004"/>
    </source>
</evidence>
<evidence type="ECO:0000313" key="9">
    <source>
        <dbReference type="EMBL" id="OGY26291.1"/>
    </source>
</evidence>
<keyword evidence="3" id="KW-0004">4Fe-4S</keyword>
<sequence>MGKYKVKVDRMLCIGTADCVKIAPNTFGLDDEAKSIVKKQNGDSDEKILEAAKVCPVLAIIVEDEDGKQIYP</sequence>
<comment type="cofactor">
    <cofactor evidence="1">
        <name>[4Fe-4S] cluster</name>
        <dbReference type="ChEBI" id="CHEBI:49883"/>
    </cofactor>
</comment>
<evidence type="ECO:0000256" key="5">
    <source>
        <dbReference type="ARBA" id="ARBA00022982"/>
    </source>
</evidence>
<dbReference type="PANTHER" id="PTHR39163:SF1">
    <property type="entry name" value="FERREDOXIN"/>
    <property type="match status" value="1"/>
</dbReference>
<evidence type="ECO:0000256" key="3">
    <source>
        <dbReference type="ARBA" id="ARBA00022485"/>
    </source>
</evidence>
<evidence type="ECO:0000256" key="1">
    <source>
        <dbReference type="ARBA" id="ARBA00001966"/>
    </source>
</evidence>
<evidence type="ECO:0000313" key="10">
    <source>
        <dbReference type="Proteomes" id="UP000176389"/>
    </source>
</evidence>
<comment type="function">
    <text evidence="8">Ferredoxins are iron-sulfur proteins that transfer electrons in a wide variety of metabolic reactions.</text>
</comment>
<dbReference type="InterPro" id="IPR052395">
    <property type="entry name" value="ET_Ferredoxin"/>
</dbReference>